<dbReference type="Pfam" id="PF09648">
    <property type="entry name" value="YycI"/>
    <property type="match status" value="1"/>
</dbReference>
<feature type="compositionally biased region" description="Low complexity" evidence="1">
    <location>
        <begin position="282"/>
        <end position="301"/>
    </location>
</feature>
<proteinExistence type="predicted"/>
<keyword evidence="2" id="KW-1133">Transmembrane helix</keyword>
<dbReference type="RefSeq" id="WP_085558920.1">
    <property type="nucleotide sequence ID" value="NZ_FOAH01000010.1"/>
</dbReference>
<dbReference type="STRING" id="1073423.SAMN04488700_0644"/>
<dbReference type="EMBL" id="FXBJ01000002">
    <property type="protein sequence ID" value="SMH27400.1"/>
    <property type="molecule type" value="Genomic_DNA"/>
</dbReference>
<dbReference type="AlphaFoldDB" id="A0A1X7MRE9"/>
<feature type="domain" description="Regulatory protein YycH-like" evidence="3">
    <location>
        <begin position="36"/>
        <end position="258"/>
    </location>
</feature>
<dbReference type="Proteomes" id="UP000193435">
    <property type="component" value="Unassembled WGS sequence"/>
</dbReference>
<sequence length="301" mass="34242">MDFKRIEIIFVLTFLALNAFLLSTYFDKNYNDFSSNSSNSEVNFIEEMSKSNIELPTFQDEKNKVPYVQSEANRLLAESYSLANQVDIIEEKGSIFSSILSSPILLTEEKEFNAKDIEKLTSYVKNNQVLFDKDYQFFRYIKNSQQVIFTQIANNIPIADGTSEVIFHLDNSKRVISYEQSYAGPVTVQGESRELITDKSAVGILYQNNEIPADTIVKKPVLSYYRTLDLEELSMYAPAWFIEIESSTDTQVKRIDAINGTLLKVPTLEQPQSTTKNRLKPSNESDSSNPSSTNDSSSRKE</sequence>
<feature type="transmembrane region" description="Helical" evidence="2">
    <location>
        <begin position="7"/>
        <end position="26"/>
    </location>
</feature>
<keyword evidence="2" id="KW-0472">Membrane</keyword>
<keyword evidence="5" id="KW-1185">Reference proteome</keyword>
<evidence type="ECO:0000259" key="3">
    <source>
        <dbReference type="Pfam" id="PF09648"/>
    </source>
</evidence>
<evidence type="ECO:0000256" key="1">
    <source>
        <dbReference type="SAM" id="MobiDB-lite"/>
    </source>
</evidence>
<evidence type="ECO:0000313" key="5">
    <source>
        <dbReference type="Proteomes" id="UP000193435"/>
    </source>
</evidence>
<dbReference type="OrthoDB" id="2135943at2"/>
<reference evidence="4 5" key="1">
    <citation type="submission" date="2017-04" db="EMBL/GenBank/DDBJ databases">
        <authorList>
            <person name="Afonso C.L."/>
            <person name="Miller P.J."/>
            <person name="Scott M.A."/>
            <person name="Spackman E."/>
            <person name="Goraichik I."/>
            <person name="Dimitrov K.M."/>
            <person name="Suarez D.L."/>
            <person name="Swayne D.E."/>
        </authorList>
    </citation>
    <scope>NUCLEOTIDE SEQUENCE [LARGE SCALE GENOMIC DNA]</scope>
    <source>
        <strain evidence="4 5">LMG26642</strain>
    </source>
</reference>
<accession>A0A1X7MRE9</accession>
<gene>
    <name evidence="4" type="ORF">SAMN04488700_0644</name>
</gene>
<keyword evidence="2" id="KW-0812">Transmembrane</keyword>
<dbReference type="InterPro" id="IPR018604">
    <property type="entry name" value="YycI-like"/>
</dbReference>
<organism evidence="4 5">
    <name type="scientific">Carnobacterium iners</name>
    <dbReference type="NCBI Taxonomy" id="1073423"/>
    <lineage>
        <taxon>Bacteria</taxon>
        <taxon>Bacillati</taxon>
        <taxon>Bacillota</taxon>
        <taxon>Bacilli</taxon>
        <taxon>Lactobacillales</taxon>
        <taxon>Carnobacteriaceae</taxon>
        <taxon>Carnobacterium</taxon>
    </lineage>
</organism>
<evidence type="ECO:0000256" key="2">
    <source>
        <dbReference type="SAM" id="Phobius"/>
    </source>
</evidence>
<dbReference type="GO" id="GO:0016020">
    <property type="term" value="C:membrane"/>
    <property type="evidence" value="ECO:0007669"/>
    <property type="project" value="InterPro"/>
</dbReference>
<dbReference type="Gene3D" id="2.40.128.690">
    <property type="entry name" value="YycH protein, domain 3-like"/>
    <property type="match status" value="1"/>
</dbReference>
<evidence type="ECO:0000313" key="4">
    <source>
        <dbReference type="EMBL" id="SMH27400.1"/>
    </source>
</evidence>
<feature type="region of interest" description="Disordered" evidence="1">
    <location>
        <begin position="266"/>
        <end position="301"/>
    </location>
</feature>
<protein>
    <submittedName>
        <fullName evidence="4">Two-component signal transduction system YycFG, regulatory protein YycI</fullName>
    </submittedName>
</protein>
<name>A0A1X7MRE9_9LACT</name>